<comment type="similarity">
    <text evidence="5">Belongs to the class VI-like SAM-binding methyltransferase superfamily. Isoprenylcysteine carboxyl methyltransferase family.</text>
</comment>
<evidence type="ECO:0000256" key="3">
    <source>
        <dbReference type="ARBA" id="ARBA00022989"/>
    </source>
</evidence>
<evidence type="ECO:0000256" key="5">
    <source>
        <dbReference type="RuleBase" id="RU362022"/>
    </source>
</evidence>
<dbReference type="AlphaFoldDB" id="A0A9Q5N466"/>
<evidence type="ECO:0000256" key="1">
    <source>
        <dbReference type="ARBA" id="ARBA00004141"/>
    </source>
</evidence>
<dbReference type="Gene3D" id="1.20.120.1630">
    <property type="match status" value="1"/>
</dbReference>
<dbReference type="InterPro" id="IPR007269">
    <property type="entry name" value="ICMT_MeTrfase"/>
</dbReference>
<keyword evidence="4 5" id="KW-0472">Membrane</keyword>
<reference evidence="6" key="1">
    <citation type="submission" date="2016-06" db="EMBL/GenBank/DDBJ databases">
        <title>Draft Genome sequence of the fungus Inonotus baumii.</title>
        <authorList>
            <person name="Zhu H."/>
            <person name="Lin W."/>
        </authorList>
    </citation>
    <scope>NUCLEOTIDE SEQUENCE</scope>
    <source>
        <strain evidence="6">821</strain>
    </source>
</reference>
<dbReference type="PANTHER" id="PTHR43847:SF1">
    <property type="entry name" value="BLL3993 PROTEIN"/>
    <property type="match status" value="1"/>
</dbReference>
<keyword evidence="5" id="KW-0808">Transferase</keyword>
<dbReference type="EMBL" id="LNZH02000212">
    <property type="protein sequence ID" value="OCB84961.1"/>
    <property type="molecule type" value="Genomic_DNA"/>
</dbReference>
<dbReference type="Proteomes" id="UP000757232">
    <property type="component" value="Unassembled WGS sequence"/>
</dbReference>
<keyword evidence="3 5" id="KW-1133">Transmembrane helix</keyword>
<protein>
    <recommendedName>
        <fullName evidence="5">Protein-S-isoprenylcysteine O-methyltransferase</fullName>
        <ecNumber evidence="5">2.1.1.100</ecNumber>
    </recommendedName>
</protein>
<organism evidence="6 7">
    <name type="scientific">Sanghuangporus baumii</name>
    <name type="common">Phellinus baumii</name>
    <dbReference type="NCBI Taxonomy" id="108892"/>
    <lineage>
        <taxon>Eukaryota</taxon>
        <taxon>Fungi</taxon>
        <taxon>Dikarya</taxon>
        <taxon>Basidiomycota</taxon>
        <taxon>Agaricomycotina</taxon>
        <taxon>Agaricomycetes</taxon>
        <taxon>Hymenochaetales</taxon>
        <taxon>Hymenochaetaceae</taxon>
        <taxon>Sanghuangporus</taxon>
    </lineage>
</organism>
<dbReference type="EC" id="2.1.1.100" evidence="5"/>
<name>A0A9Q5N466_SANBA</name>
<dbReference type="GO" id="GO:0004671">
    <property type="term" value="F:protein C-terminal S-isoprenylcysteine carboxyl O-methyltransferase activity"/>
    <property type="evidence" value="ECO:0007669"/>
    <property type="project" value="UniProtKB-EC"/>
</dbReference>
<comment type="caution">
    <text evidence="6">The sequence shown here is derived from an EMBL/GenBank/DDBJ whole genome shotgun (WGS) entry which is preliminary data.</text>
</comment>
<feature type="transmembrane region" description="Helical" evidence="5">
    <location>
        <begin position="20"/>
        <end position="41"/>
    </location>
</feature>
<proteinExistence type="inferred from homology"/>
<keyword evidence="5" id="KW-0949">S-adenosyl-L-methionine</keyword>
<feature type="transmembrane region" description="Helical" evidence="5">
    <location>
        <begin position="61"/>
        <end position="86"/>
    </location>
</feature>
<comment type="subcellular location">
    <subcellularLocation>
        <location evidence="5">Endoplasmic reticulum membrane</location>
        <topology evidence="5">Multi-pass membrane protein</topology>
    </subcellularLocation>
    <subcellularLocation>
        <location evidence="1">Membrane</location>
        <topology evidence="1">Multi-pass membrane protein</topology>
    </subcellularLocation>
</comment>
<dbReference type="Pfam" id="PF04140">
    <property type="entry name" value="ICMT"/>
    <property type="match status" value="1"/>
</dbReference>
<dbReference type="GO" id="GO:0032259">
    <property type="term" value="P:methylation"/>
    <property type="evidence" value="ECO:0007669"/>
    <property type="project" value="UniProtKB-KW"/>
</dbReference>
<evidence type="ECO:0000313" key="7">
    <source>
        <dbReference type="Proteomes" id="UP000757232"/>
    </source>
</evidence>
<dbReference type="GO" id="GO:0005789">
    <property type="term" value="C:endoplasmic reticulum membrane"/>
    <property type="evidence" value="ECO:0007669"/>
    <property type="project" value="UniProtKB-SubCell"/>
</dbReference>
<dbReference type="OrthoDB" id="422086at2759"/>
<keyword evidence="5" id="KW-0256">Endoplasmic reticulum</keyword>
<dbReference type="PANTHER" id="PTHR43847">
    <property type="entry name" value="BLL3993 PROTEIN"/>
    <property type="match status" value="1"/>
</dbReference>
<dbReference type="InterPro" id="IPR052527">
    <property type="entry name" value="Metal_cation-efflux_comp"/>
</dbReference>
<evidence type="ECO:0000256" key="4">
    <source>
        <dbReference type="ARBA" id="ARBA00023136"/>
    </source>
</evidence>
<keyword evidence="5" id="KW-0489">Methyltransferase</keyword>
<sequence length="228" mass="24887">MYFAGIQIPEDPFSVGTERIVCGTLFLGAIASFNKLVAAFARAQATGGRLISLPNSWTGKLVTPTHALATFVPVGIYLATVPFSGFQQPDWIKSYALPDSGLDGSTITLLRLLGCVLCVSSWLHAEYCVRMLGPSWHIIGVREKPKIVNTGPYSIVRHPFYTSVLSLEIGLTLMGWSIIPVYAFGICAAAFTVKIPIEERLIESDKNIGPDYKEYKKTVTSKFIPGIV</sequence>
<accession>A0A9Q5N466</accession>
<feature type="transmembrane region" description="Helical" evidence="5">
    <location>
        <begin position="173"/>
        <end position="193"/>
    </location>
</feature>
<comment type="catalytic activity">
    <reaction evidence="5">
        <text>[protein]-C-terminal S-[(2E,6E)-farnesyl]-L-cysteine + S-adenosyl-L-methionine = [protein]-C-terminal S-[(2E,6E)-farnesyl]-L-cysteine methyl ester + S-adenosyl-L-homocysteine</text>
        <dbReference type="Rhea" id="RHEA:21672"/>
        <dbReference type="Rhea" id="RHEA-COMP:12125"/>
        <dbReference type="Rhea" id="RHEA-COMP:12126"/>
        <dbReference type="ChEBI" id="CHEBI:57856"/>
        <dbReference type="ChEBI" id="CHEBI:59789"/>
        <dbReference type="ChEBI" id="CHEBI:90510"/>
        <dbReference type="ChEBI" id="CHEBI:90511"/>
        <dbReference type="EC" id="2.1.1.100"/>
    </reaction>
</comment>
<evidence type="ECO:0000313" key="6">
    <source>
        <dbReference type="EMBL" id="OCB84961.1"/>
    </source>
</evidence>
<gene>
    <name evidence="6" type="ORF">A7U60_g7915</name>
</gene>
<keyword evidence="2 5" id="KW-0812">Transmembrane</keyword>
<keyword evidence="7" id="KW-1185">Reference proteome</keyword>
<evidence type="ECO:0000256" key="2">
    <source>
        <dbReference type="ARBA" id="ARBA00022692"/>
    </source>
</evidence>
<comment type="caution">
    <text evidence="5">Lacks conserved residue(s) required for the propagation of feature annotation.</text>
</comment>